<feature type="transmembrane region" description="Helical" evidence="6">
    <location>
        <begin position="231"/>
        <end position="252"/>
    </location>
</feature>
<keyword evidence="3 6" id="KW-0812">Transmembrane</keyword>
<dbReference type="PANTHER" id="PTHR42770:SF7">
    <property type="entry name" value="MEMBRANE PROTEIN"/>
    <property type="match status" value="1"/>
</dbReference>
<feature type="transmembrane region" description="Helical" evidence="6">
    <location>
        <begin position="155"/>
        <end position="178"/>
    </location>
</feature>
<dbReference type="GO" id="GO:0005886">
    <property type="term" value="C:plasma membrane"/>
    <property type="evidence" value="ECO:0007669"/>
    <property type="project" value="UniProtKB-SubCell"/>
</dbReference>
<feature type="transmembrane region" description="Helical" evidence="6">
    <location>
        <begin position="415"/>
        <end position="431"/>
    </location>
</feature>
<dbReference type="Gene3D" id="1.20.1740.10">
    <property type="entry name" value="Amino acid/polyamine transporter I"/>
    <property type="match status" value="1"/>
</dbReference>
<organism evidence="7 8">
    <name type="scientific">Vescimonas fastidiosa</name>
    <dbReference type="NCBI Taxonomy" id="2714353"/>
    <lineage>
        <taxon>Bacteria</taxon>
        <taxon>Bacillati</taxon>
        <taxon>Bacillota</taxon>
        <taxon>Clostridia</taxon>
        <taxon>Eubacteriales</taxon>
        <taxon>Oscillospiraceae</taxon>
        <taxon>Vescimonas</taxon>
    </lineage>
</organism>
<feature type="transmembrane region" description="Helical" evidence="6">
    <location>
        <begin position="21"/>
        <end position="39"/>
    </location>
</feature>
<dbReference type="InterPro" id="IPR050367">
    <property type="entry name" value="APC_superfamily"/>
</dbReference>
<reference evidence="7" key="1">
    <citation type="submission" date="2020-09" db="EMBL/GenBank/DDBJ databases">
        <title>New species isolated from human feces.</title>
        <authorList>
            <person name="Kitahara M."/>
            <person name="Shigeno Y."/>
            <person name="Shime M."/>
            <person name="Matsumoto Y."/>
            <person name="Nakamura S."/>
            <person name="Motooka D."/>
            <person name="Fukuoka S."/>
            <person name="Nishikawa H."/>
            <person name="Benno Y."/>
        </authorList>
    </citation>
    <scope>NUCLEOTIDE SEQUENCE</scope>
    <source>
        <strain evidence="7">MM35</strain>
        <plasmid evidence="7">pMM35_01</plasmid>
    </source>
</reference>
<evidence type="ECO:0000313" key="7">
    <source>
        <dbReference type="EMBL" id="BCK79281.1"/>
    </source>
</evidence>
<feature type="transmembrane region" description="Helical" evidence="6">
    <location>
        <begin position="322"/>
        <end position="342"/>
    </location>
</feature>
<dbReference type="InterPro" id="IPR002293">
    <property type="entry name" value="AA/rel_permease1"/>
</dbReference>
<dbReference type="Proteomes" id="UP000681343">
    <property type="component" value="Plasmid pMM35_01"/>
</dbReference>
<feature type="transmembrane region" description="Helical" evidence="6">
    <location>
        <begin position="51"/>
        <end position="72"/>
    </location>
</feature>
<dbReference type="RefSeq" id="WP_212820732.1">
    <property type="nucleotide sequence ID" value="NZ_AP023416.1"/>
</dbReference>
<dbReference type="Pfam" id="PF13520">
    <property type="entry name" value="AA_permease_2"/>
    <property type="match status" value="1"/>
</dbReference>
<dbReference type="PIRSF" id="PIRSF006060">
    <property type="entry name" value="AA_transporter"/>
    <property type="match status" value="1"/>
</dbReference>
<dbReference type="AlphaFoldDB" id="A0A810Q1C2"/>
<sequence length="442" mass="47399">MKNCSKKPMPESKLQKVLKPRHLWALAVGAVCSGNYYGFSYGFETGGPGSFLLAFLPVTAMYVCFMACYMELAVSRPSAGGASEYARRSMGGFAGFIAGFSVLVAYIVAPCAVAITTGQLLHYLVPAIPAMTATVVFFCLFVALNLLGAKSSSRFELIATIAALAGLVLFAVVALLHFQPERLMLDEPPAAGLSSVAAAVPFAMWFYFAVDGPIMQSEEMEDPKTGILRGYVPALVTLFITALIDLLLPAGIADYHEIAKVDYPLARSLELALGEGSVLPKVIAAIALFAMVASFSSIVMAFSRQAYAMGRVGYLPKLFARLNRHGAPTFGLLIPSALALCLCLTGKTALMVTISVFAALLMYALVILSNIRLYRQEPTLERPFEIPHPVVPGIAMVLVVLLFICVLVTNLSALKWVVVVYAAASGYYLCFGRGKTAKMPHD</sequence>
<proteinExistence type="predicted"/>
<keyword evidence="2" id="KW-1003">Cell membrane</keyword>
<evidence type="ECO:0000256" key="1">
    <source>
        <dbReference type="ARBA" id="ARBA00004651"/>
    </source>
</evidence>
<protein>
    <submittedName>
        <fullName evidence="7">Ethanolamine permease</fullName>
    </submittedName>
</protein>
<feature type="transmembrane region" description="Helical" evidence="6">
    <location>
        <begin position="190"/>
        <end position="210"/>
    </location>
</feature>
<dbReference type="GO" id="GO:0022857">
    <property type="term" value="F:transmembrane transporter activity"/>
    <property type="evidence" value="ECO:0007669"/>
    <property type="project" value="InterPro"/>
</dbReference>
<evidence type="ECO:0000256" key="2">
    <source>
        <dbReference type="ARBA" id="ARBA00022475"/>
    </source>
</evidence>
<feature type="transmembrane region" description="Helical" evidence="6">
    <location>
        <begin position="282"/>
        <end position="302"/>
    </location>
</feature>
<feature type="transmembrane region" description="Helical" evidence="6">
    <location>
        <begin position="127"/>
        <end position="148"/>
    </location>
</feature>
<keyword evidence="8" id="KW-1185">Reference proteome</keyword>
<feature type="transmembrane region" description="Helical" evidence="6">
    <location>
        <begin position="389"/>
        <end position="409"/>
    </location>
</feature>
<keyword evidence="7" id="KW-0614">Plasmid</keyword>
<accession>A0A810Q1C2</accession>
<evidence type="ECO:0000256" key="4">
    <source>
        <dbReference type="ARBA" id="ARBA00022989"/>
    </source>
</evidence>
<keyword evidence="5 6" id="KW-0472">Membrane</keyword>
<evidence type="ECO:0000313" key="8">
    <source>
        <dbReference type="Proteomes" id="UP000681343"/>
    </source>
</evidence>
<dbReference type="KEGG" id="vfa:MM35RIKEN_14730"/>
<keyword evidence="4 6" id="KW-1133">Transmembrane helix</keyword>
<evidence type="ECO:0000256" key="6">
    <source>
        <dbReference type="SAM" id="Phobius"/>
    </source>
</evidence>
<evidence type="ECO:0000256" key="3">
    <source>
        <dbReference type="ARBA" id="ARBA00022692"/>
    </source>
</evidence>
<feature type="transmembrane region" description="Helical" evidence="6">
    <location>
        <begin position="93"/>
        <end position="115"/>
    </location>
</feature>
<feature type="transmembrane region" description="Helical" evidence="6">
    <location>
        <begin position="348"/>
        <end position="368"/>
    </location>
</feature>
<comment type="subcellular location">
    <subcellularLocation>
        <location evidence="1">Cell membrane</location>
        <topology evidence="1">Multi-pass membrane protein</topology>
    </subcellularLocation>
</comment>
<geneLocation type="plasmid" evidence="7 8">
    <name>pMM35_01</name>
</geneLocation>
<name>A0A810Q1C2_9FIRM</name>
<gene>
    <name evidence="7" type="primary">eutP</name>
    <name evidence="7" type="ORF">MM35RIKEN_14730</name>
</gene>
<dbReference type="PANTHER" id="PTHR42770">
    <property type="entry name" value="AMINO ACID TRANSPORTER-RELATED"/>
    <property type="match status" value="1"/>
</dbReference>
<evidence type="ECO:0000256" key="5">
    <source>
        <dbReference type="ARBA" id="ARBA00023136"/>
    </source>
</evidence>
<dbReference type="EMBL" id="AP023416">
    <property type="protein sequence ID" value="BCK79281.1"/>
    <property type="molecule type" value="Genomic_DNA"/>
</dbReference>